<comment type="caution">
    <text evidence="1">The sequence shown here is derived from an EMBL/GenBank/DDBJ whole genome shotgun (WGS) entry which is preliminary data.</text>
</comment>
<evidence type="ECO:0000313" key="1">
    <source>
        <dbReference type="EMBL" id="GAB10446.1"/>
    </source>
</evidence>
<accession>G7H3M1</accession>
<dbReference type="AlphaFoldDB" id="G7H3M1"/>
<dbReference type="Gene3D" id="2.60.40.1650">
    <property type="entry name" value="Porin MspA (Ig-like beta-sandwich domain)"/>
    <property type="match status" value="1"/>
</dbReference>
<evidence type="ECO:0000313" key="2">
    <source>
        <dbReference type="Proteomes" id="UP000035088"/>
    </source>
</evidence>
<sequence>MATYTSLRRRAVLLAVVATAAVVGLSSLGAGGADALRLPGGSKKSTGIDGQVVTLKRSAEYAHNQPSEANNGMVRSTRVSGTYTARINRGGGNVQVGYLVGCQVNVGGLDMGISGGIWGGLGGGGPLPMISGNVSFPLAPGQIQVVQALDKNFYKKVVSIQLSGVEINVQGCAGFAQARSFIKVLAAEDYSTDRGTVSGRSGAIQTTLYGKPFSLG</sequence>
<dbReference type="EMBL" id="BAEE01000056">
    <property type="protein sequence ID" value="GAB10446.1"/>
    <property type="molecule type" value="Genomic_DNA"/>
</dbReference>
<proteinExistence type="predicted"/>
<dbReference type="Proteomes" id="UP000035088">
    <property type="component" value="Unassembled WGS sequence"/>
</dbReference>
<dbReference type="Pfam" id="PF09203">
    <property type="entry name" value="MspA"/>
    <property type="match status" value="1"/>
</dbReference>
<dbReference type="PROSITE" id="PS51318">
    <property type="entry name" value="TAT"/>
    <property type="match status" value="1"/>
</dbReference>
<reference evidence="1 2" key="1">
    <citation type="submission" date="2011-11" db="EMBL/GenBank/DDBJ databases">
        <title>Whole genome shotgun sequence of Gordonia araii NBRC 100433.</title>
        <authorList>
            <person name="Yoshida Y."/>
            <person name="Hosoyama A."/>
            <person name="Tsuchikane K."/>
            <person name="Katsumata H."/>
            <person name="Yamazaki S."/>
            <person name="Fujita N."/>
        </authorList>
    </citation>
    <scope>NUCLEOTIDE SEQUENCE [LARGE SCALE GENOMIC DNA]</scope>
    <source>
        <strain evidence="1 2">NBRC 100433</strain>
    </source>
</reference>
<evidence type="ECO:0008006" key="3">
    <source>
        <dbReference type="Google" id="ProtNLM"/>
    </source>
</evidence>
<dbReference type="STRING" id="1073574.GOARA_056_01940"/>
<dbReference type="InterPro" id="IPR015286">
    <property type="entry name" value="Porin_fam_mycobact-type"/>
</dbReference>
<dbReference type="InterPro" id="IPR006311">
    <property type="entry name" value="TAT_signal"/>
</dbReference>
<name>G7H3M1_9ACTN</name>
<organism evidence="1 2">
    <name type="scientific">Gordonia araii NBRC 100433</name>
    <dbReference type="NCBI Taxonomy" id="1073574"/>
    <lineage>
        <taxon>Bacteria</taxon>
        <taxon>Bacillati</taxon>
        <taxon>Actinomycetota</taxon>
        <taxon>Actinomycetes</taxon>
        <taxon>Mycobacteriales</taxon>
        <taxon>Gordoniaceae</taxon>
        <taxon>Gordonia</taxon>
    </lineage>
</organism>
<keyword evidence="2" id="KW-1185">Reference proteome</keyword>
<protein>
    <recommendedName>
        <fullName evidence="3">MspA family protein</fullName>
    </recommendedName>
</protein>
<gene>
    <name evidence="1" type="ORF">GOARA_056_01940</name>
</gene>